<dbReference type="SUPFAM" id="SSF55729">
    <property type="entry name" value="Acyl-CoA N-acyltransferases (Nat)"/>
    <property type="match status" value="1"/>
</dbReference>
<feature type="domain" description="N-acetyltransferase" evidence="1">
    <location>
        <begin position="1"/>
        <end position="165"/>
    </location>
</feature>
<evidence type="ECO:0000313" key="2">
    <source>
        <dbReference type="EMBL" id="TDE99137.1"/>
    </source>
</evidence>
<dbReference type="Gene3D" id="3.40.630.30">
    <property type="match status" value="1"/>
</dbReference>
<evidence type="ECO:0000313" key="3">
    <source>
        <dbReference type="Proteomes" id="UP000504882"/>
    </source>
</evidence>
<dbReference type="InterPro" id="IPR051531">
    <property type="entry name" value="N-acetyltransferase"/>
</dbReference>
<reference evidence="2 3" key="1">
    <citation type="submission" date="2019-03" db="EMBL/GenBank/DDBJ databases">
        <title>Genomic features of bacteria from cold environments.</title>
        <authorList>
            <person name="Shen L."/>
        </authorList>
    </citation>
    <scope>NUCLEOTIDE SEQUENCE [LARGE SCALE GENOMIC DNA]</scope>
    <source>
        <strain evidence="3">T3246-1</strain>
    </source>
</reference>
<dbReference type="PANTHER" id="PTHR43792">
    <property type="entry name" value="GNAT FAMILY, PUTATIVE (AFU_ORTHOLOGUE AFUA_3G00765)-RELATED-RELATED"/>
    <property type="match status" value="1"/>
</dbReference>
<dbReference type="EMBL" id="SMNA01000001">
    <property type="protein sequence ID" value="TDE99137.1"/>
    <property type="molecule type" value="Genomic_DNA"/>
</dbReference>
<dbReference type="Proteomes" id="UP000504882">
    <property type="component" value="Unassembled WGS sequence"/>
</dbReference>
<comment type="caution">
    <text evidence="2">The sequence shown here is derived from an EMBL/GenBank/DDBJ whole genome shotgun (WGS) entry which is preliminary data.</text>
</comment>
<evidence type="ECO:0000259" key="1">
    <source>
        <dbReference type="PROSITE" id="PS51186"/>
    </source>
</evidence>
<proteinExistence type="predicted"/>
<keyword evidence="3" id="KW-1185">Reference proteome</keyword>
<gene>
    <name evidence="2" type="ORF">EXU48_00175</name>
</gene>
<dbReference type="PANTHER" id="PTHR43792:SF16">
    <property type="entry name" value="N-ACETYLTRANSFERASE DOMAIN-CONTAINING PROTEIN"/>
    <property type="match status" value="1"/>
</dbReference>
<dbReference type="Pfam" id="PF13302">
    <property type="entry name" value="Acetyltransf_3"/>
    <property type="match status" value="1"/>
</dbReference>
<accession>A0ABY2E9H3</accession>
<dbReference type="InterPro" id="IPR016181">
    <property type="entry name" value="Acyl_CoA_acyltransferase"/>
</dbReference>
<protein>
    <submittedName>
        <fullName evidence="2">N-acetyltransferase</fullName>
    </submittedName>
</protein>
<organism evidence="2 3">
    <name type="scientific">Occultella glacieicola</name>
    <dbReference type="NCBI Taxonomy" id="2518684"/>
    <lineage>
        <taxon>Bacteria</taxon>
        <taxon>Bacillati</taxon>
        <taxon>Actinomycetota</taxon>
        <taxon>Actinomycetes</taxon>
        <taxon>Micrococcales</taxon>
        <taxon>Ruaniaceae</taxon>
        <taxon>Occultella</taxon>
    </lineage>
</organism>
<dbReference type="PROSITE" id="PS51186">
    <property type="entry name" value="GNAT"/>
    <property type="match status" value="1"/>
</dbReference>
<sequence length="169" mass="18623">MRPDHLPHLVELDGDPEVMRYLIGRARSPAQARREWAPGCESTAADAVGLGYWVGFADGEFVGWWCASPPEPITQAPSTAELGWRLRREFWGCGLATEGARAVVEHSFGTVGLGSVTAETMAVNVGSRGVMRKLGMSHVRTEMREWDDPLPGTEQGEVIYELLRADWRG</sequence>
<name>A0ABY2E9H3_9MICO</name>
<dbReference type="InterPro" id="IPR000182">
    <property type="entry name" value="GNAT_dom"/>
</dbReference>